<feature type="transmembrane region" description="Helical" evidence="1">
    <location>
        <begin position="98"/>
        <end position="121"/>
    </location>
</feature>
<keyword evidence="1" id="KW-1133">Transmembrane helix</keyword>
<feature type="domain" description="CAAX prenyl protease 2/Lysostaphin resistance protein A-like" evidence="2">
    <location>
        <begin position="149"/>
        <end position="247"/>
    </location>
</feature>
<feature type="transmembrane region" description="Helical" evidence="1">
    <location>
        <begin position="207"/>
        <end position="227"/>
    </location>
</feature>
<keyword evidence="1" id="KW-0472">Membrane</keyword>
<dbReference type="GO" id="GO:0080120">
    <property type="term" value="P:CAAX-box protein maturation"/>
    <property type="evidence" value="ECO:0007669"/>
    <property type="project" value="UniProtKB-ARBA"/>
</dbReference>
<protein>
    <recommendedName>
        <fullName evidence="2">CAAX prenyl protease 2/Lysostaphin resistance protein A-like domain-containing protein</fullName>
    </recommendedName>
</protein>
<dbReference type="GO" id="GO:0004175">
    <property type="term" value="F:endopeptidase activity"/>
    <property type="evidence" value="ECO:0007669"/>
    <property type="project" value="UniProtKB-ARBA"/>
</dbReference>
<dbReference type="PANTHER" id="PTHR36435">
    <property type="entry name" value="SLR1288 PROTEIN"/>
    <property type="match status" value="1"/>
</dbReference>
<proteinExistence type="predicted"/>
<feature type="transmembrane region" description="Helical" evidence="1">
    <location>
        <begin position="234"/>
        <end position="254"/>
    </location>
</feature>
<evidence type="ECO:0000313" key="4">
    <source>
        <dbReference type="Proteomes" id="UP000198882"/>
    </source>
</evidence>
<evidence type="ECO:0000256" key="1">
    <source>
        <dbReference type="SAM" id="Phobius"/>
    </source>
</evidence>
<evidence type="ECO:0000313" key="3">
    <source>
        <dbReference type="EMBL" id="SDJ98225.1"/>
    </source>
</evidence>
<name>A0A1G8Y7P6_9EURY</name>
<dbReference type="STRING" id="1095776.SAMN04515672_2037"/>
<dbReference type="Proteomes" id="UP000198882">
    <property type="component" value="Unassembled WGS sequence"/>
</dbReference>
<feature type="transmembrane region" description="Helical" evidence="1">
    <location>
        <begin position="59"/>
        <end position="77"/>
    </location>
</feature>
<dbReference type="InterPro" id="IPR003675">
    <property type="entry name" value="Rce1/LyrA-like_dom"/>
</dbReference>
<accession>A0A1G8Y7P6</accession>
<dbReference type="InterPro" id="IPR052710">
    <property type="entry name" value="CAAX_protease"/>
</dbReference>
<evidence type="ECO:0000259" key="2">
    <source>
        <dbReference type="Pfam" id="PF02517"/>
    </source>
</evidence>
<gene>
    <name evidence="3" type="ORF">SAMN04515672_2037</name>
</gene>
<dbReference type="RefSeq" id="WP_090305224.1">
    <property type="nucleotide sequence ID" value="NZ_FNFE01000002.1"/>
</dbReference>
<keyword evidence="1" id="KW-0812">Transmembrane</keyword>
<dbReference type="Pfam" id="PF02517">
    <property type="entry name" value="Rce1-like"/>
    <property type="match status" value="1"/>
</dbReference>
<dbReference type="OrthoDB" id="275779at2157"/>
<sequence>MSTRRRFRVPVPASVRAVVLCLALAIGGWFTGLSATVGVEVQLLVLGYDDATIHQLASSVAFNVVGAGGLALTYLIVRRRGFDPAFVLEFLRLRKPTLRDLSWIAIGLIGAFTVAMGYQLVIELFDPFGTGGEGTTHSGIERGREYPLLLLLGIPIAIFLTGPGEELLYRGVIQSRLGETFPTVVAVILASFVFGIVHFPAYLGEDLGAVLVSLGTVTTLGLYLGVLYELSDNLVVPALVHGLFNAVVYLVNFLEYV</sequence>
<dbReference type="AlphaFoldDB" id="A0A1G8Y7P6"/>
<organism evidence="3 4">
    <name type="scientific">Natronorubrum texcoconense</name>
    <dbReference type="NCBI Taxonomy" id="1095776"/>
    <lineage>
        <taxon>Archaea</taxon>
        <taxon>Methanobacteriati</taxon>
        <taxon>Methanobacteriota</taxon>
        <taxon>Stenosarchaea group</taxon>
        <taxon>Halobacteria</taxon>
        <taxon>Halobacteriales</taxon>
        <taxon>Natrialbaceae</taxon>
        <taxon>Natronorubrum</taxon>
    </lineage>
</organism>
<reference evidence="4" key="1">
    <citation type="submission" date="2016-10" db="EMBL/GenBank/DDBJ databases">
        <authorList>
            <person name="Varghese N."/>
            <person name="Submissions S."/>
        </authorList>
    </citation>
    <scope>NUCLEOTIDE SEQUENCE [LARGE SCALE GENOMIC DNA]</scope>
    <source>
        <strain evidence="4">B4,CECT 8067,JCM 17497</strain>
    </source>
</reference>
<dbReference type="EMBL" id="FNFE01000002">
    <property type="protein sequence ID" value="SDJ98225.1"/>
    <property type="molecule type" value="Genomic_DNA"/>
</dbReference>
<feature type="transmembrane region" description="Helical" evidence="1">
    <location>
        <begin position="181"/>
        <end position="201"/>
    </location>
</feature>
<dbReference type="PANTHER" id="PTHR36435:SF1">
    <property type="entry name" value="CAAX AMINO TERMINAL PROTEASE FAMILY PROTEIN"/>
    <property type="match status" value="1"/>
</dbReference>
<feature type="transmembrane region" description="Helical" evidence="1">
    <location>
        <begin position="148"/>
        <end position="169"/>
    </location>
</feature>
<keyword evidence="4" id="KW-1185">Reference proteome</keyword>